<reference evidence="4 5" key="1">
    <citation type="submission" date="2017-06" db="EMBL/GenBank/DDBJ databases">
        <title>A platform for efficient transgenesis in Macrostomum lignano, a flatworm model organism for stem cell research.</title>
        <authorList>
            <person name="Berezikov E."/>
        </authorList>
    </citation>
    <scope>NUCLEOTIDE SEQUENCE [LARGE SCALE GENOMIC DNA]</scope>
    <source>
        <strain evidence="4">DV1</strain>
        <tissue evidence="4">Whole organism</tissue>
    </source>
</reference>
<dbReference type="PANTHER" id="PTHR16188:SF14">
    <property type="entry name" value="GEO07393P1"/>
    <property type="match status" value="1"/>
</dbReference>
<dbReference type="PANTHER" id="PTHR16188">
    <property type="entry name" value="PROTEIN PHOSPHATASE 1 INHIBITOR POTENTIATED BY PROTEIN KINASE C"/>
    <property type="match status" value="1"/>
</dbReference>
<evidence type="ECO:0000313" key="5">
    <source>
        <dbReference type="Proteomes" id="UP000215902"/>
    </source>
</evidence>
<keyword evidence="3" id="KW-0650">Protein phosphatase inhibitor</keyword>
<gene>
    <name evidence="4" type="ORF">BOX15_Mlig002397g1</name>
</gene>
<dbReference type="GO" id="GO:0004865">
    <property type="term" value="F:protein serine/threonine phosphatase inhibitor activity"/>
    <property type="evidence" value="ECO:0007669"/>
    <property type="project" value="TreeGrafter"/>
</dbReference>
<name>A0A267FQF6_9PLAT</name>
<accession>A0A267FQF6</accession>
<dbReference type="InterPro" id="IPR036658">
    <property type="entry name" value="CPI-17_sf"/>
</dbReference>
<dbReference type="AlphaFoldDB" id="A0A267FQF6"/>
<evidence type="ECO:0000256" key="1">
    <source>
        <dbReference type="ARBA" id="ARBA00005483"/>
    </source>
</evidence>
<dbReference type="InterPro" id="IPR008025">
    <property type="entry name" value="CPI-17"/>
</dbReference>
<organism evidence="4 5">
    <name type="scientific">Macrostomum lignano</name>
    <dbReference type="NCBI Taxonomy" id="282301"/>
    <lineage>
        <taxon>Eukaryota</taxon>
        <taxon>Metazoa</taxon>
        <taxon>Spiralia</taxon>
        <taxon>Lophotrochozoa</taxon>
        <taxon>Platyhelminthes</taxon>
        <taxon>Rhabditophora</taxon>
        <taxon>Macrostomorpha</taxon>
        <taxon>Macrostomida</taxon>
        <taxon>Macrostomidae</taxon>
        <taxon>Macrostomum</taxon>
    </lineage>
</organism>
<sequence>MSSVNFKKSDAYQDKKSKFLTAKYDKQTMSLIKQRLAVEDFVYDELRVLFNCQNDEDDHDCDIDLDELLDLDTDQERDACLREKLQLAKAPQSQVRRFIDELLRRLQAL</sequence>
<evidence type="ECO:0000313" key="4">
    <source>
        <dbReference type="EMBL" id="PAA75986.1"/>
    </source>
</evidence>
<proteinExistence type="inferred from homology"/>
<dbReference type="Gene3D" id="1.10.150.220">
    <property type="entry name" value="CPI-17"/>
    <property type="match status" value="1"/>
</dbReference>
<dbReference type="Pfam" id="PF05361">
    <property type="entry name" value="PP1_inhibitor"/>
    <property type="match status" value="1"/>
</dbReference>
<dbReference type="Proteomes" id="UP000215902">
    <property type="component" value="Unassembled WGS sequence"/>
</dbReference>
<dbReference type="SUPFAM" id="SSF81790">
    <property type="entry name" value="Myosin phosphatase inhibitor 17kDa protein, CPI-17"/>
    <property type="match status" value="1"/>
</dbReference>
<protein>
    <submittedName>
        <fullName evidence="4">Uncharacterized protein</fullName>
    </submittedName>
</protein>
<evidence type="ECO:0000256" key="2">
    <source>
        <dbReference type="ARBA" id="ARBA00022553"/>
    </source>
</evidence>
<comment type="similarity">
    <text evidence="1">Belongs to the PP1 inhibitor family.</text>
</comment>
<comment type="caution">
    <text evidence="4">The sequence shown here is derived from an EMBL/GenBank/DDBJ whole genome shotgun (WGS) entry which is preliminary data.</text>
</comment>
<dbReference type="GO" id="GO:0005737">
    <property type="term" value="C:cytoplasm"/>
    <property type="evidence" value="ECO:0007669"/>
    <property type="project" value="InterPro"/>
</dbReference>
<keyword evidence="5" id="KW-1185">Reference proteome</keyword>
<dbReference type="EMBL" id="NIVC01000851">
    <property type="protein sequence ID" value="PAA75986.1"/>
    <property type="molecule type" value="Genomic_DNA"/>
</dbReference>
<dbReference type="OrthoDB" id="8193882at2759"/>
<evidence type="ECO:0000256" key="3">
    <source>
        <dbReference type="ARBA" id="ARBA00023272"/>
    </source>
</evidence>
<dbReference type="STRING" id="282301.A0A267FQF6"/>
<keyword evidence="2" id="KW-0597">Phosphoprotein</keyword>